<evidence type="ECO:0000256" key="7">
    <source>
        <dbReference type="ARBA" id="ARBA00023239"/>
    </source>
</evidence>
<evidence type="ECO:0000256" key="8">
    <source>
        <dbReference type="RuleBase" id="RU364100"/>
    </source>
</evidence>
<keyword evidence="7" id="KW-0456">Lyase</keyword>
<keyword evidence="3" id="KW-0227">DNA damage</keyword>
<dbReference type="GO" id="GO:0006508">
    <property type="term" value="P:proteolysis"/>
    <property type="evidence" value="ECO:0007669"/>
    <property type="project" value="UniProtKB-KW"/>
</dbReference>
<dbReference type="GO" id="GO:0003697">
    <property type="term" value="F:single-stranded DNA binding"/>
    <property type="evidence" value="ECO:0007669"/>
    <property type="project" value="InterPro"/>
</dbReference>
<feature type="compositionally biased region" description="Low complexity" evidence="9">
    <location>
        <begin position="52"/>
        <end position="67"/>
    </location>
</feature>
<keyword evidence="6" id="KW-0238">DNA-binding</keyword>
<gene>
    <name evidence="10" type="ORF">H9815_15760</name>
</gene>
<reference evidence="10" key="2">
    <citation type="submission" date="2021-04" db="EMBL/GenBank/DDBJ databases">
        <authorList>
            <person name="Gilroy R."/>
        </authorList>
    </citation>
    <scope>NUCLEOTIDE SEQUENCE</scope>
    <source>
        <strain evidence="10">ChiGjej4B4-7305</strain>
    </source>
</reference>
<keyword evidence="5" id="KW-0190">Covalent protein-DNA linkage</keyword>
<sequence>MCGRYASFREAQDLADAFDVEEISAAAREAPASYNVAPTDGARVVIERTPKATGDGAAAPAQGGSPAEEVEQAERAESPPVRRELHLARWGLVPGWAKDLSVGSRMFNARSDSLATKRSFSPSLAKRRCLVVADGYYEWLKEEVPGQSKPKRTPFYIHRSDGAPIAFAGLYAWWPDPSKEKGDPDRWVLSTTIVTTDAHGGLEQIHDREPVVLAEAEASAWLTPQVTGADEALAVLAQEGPALSWYEVSSRVGSVRNNDASLIEPV</sequence>
<evidence type="ECO:0000256" key="5">
    <source>
        <dbReference type="ARBA" id="ARBA00023124"/>
    </source>
</evidence>
<dbReference type="InterPro" id="IPR003738">
    <property type="entry name" value="SRAP"/>
</dbReference>
<evidence type="ECO:0000256" key="1">
    <source>
        <dbReference type="ARBA" id="ARBA00008136"/>
    </source>
</evidence>
<dbReference type="Proteomes" id="UP000824037">
    <property type="component" value="Unassembled WGS sequence"/>
</dbReference>
<evidence type="ECO:0000256" key="6">
    <source>
        <dbReference type="ARBA" id="ARBA00023125"/>
    </source>
</evidence>
<name>A0A9D2EH01_9MICO</name>
<dbReference type="Pfam" id="PF02586">
    <property type="entry name" value="SRAP"/>
    <property type="match status" value="1"/>
</dbReference>
<accession>A0A9D2EH01</accession>
<dbReference type="SUPFAM" id="SSF143081">
    <property type="entry name" value="BB1717-like"/>
    <property type="match status" value="1"/>
</dbReference>
<evidence type="ECO:0000256" key="2">
    <source>
        <dbReference type="ARBA" id="ARBA00022670"/>
    </source>
</evidence>
<evidence type="ECO:0000313" key="10">
    <source>
        <dbReference type="EMBL" id="HIZ37231.1"/>
    </source>
</evidence>
<keyword evidence="4 8" id="KW-0378">Hydrolase</keyword>
<evidence type="ECO:0000256" key="4">
    <source>
        <dbReference type="ARBA" id="ARBA00022801"/>
    </source>
</evidence>
<evidence type="ECO:0000256" key="9">
    <source>
        <dbReference type="SAM" id="MobiDB-lite"/>
    </source>
</evidence>
<dbReference type="GO" id="GO:0016829">
    <property type="term" value="F:lyase activity"/>
    <property type="evidence" value="ECO:0007669"/>
    <property type="project" value="UniProtKB-KW"/>
</dbReference>
<evidence type="ECO:0000313" key="11">
    <source>
        <dbReference type="Proteomes" id="UP000824037"/>
    </source>
</evidence>
<dbReference type="EMBL" id="DXBY01000273">
    <property type="protein sequence ID" value="HIZ37231.1"/>
    <property type="molecule type" value="Genomic_DNA"/>
</dbReference>
<comment type="similarity">
    <text evidence="1 8">Belongs to the SOS response-associated peptidase family.</text>
</comment>
<dbReference type="AlphaFoldDB" id="A0A9D2EH01"/>
<dbReference type="PANTHER" id="PTHR13604:SF0">
    <property type="entry name" value="ABASIC SITE PROCESSING PROTEIN HMCES"/>
    <property type="match status" value="1"/>
</dbReference>
<keyword evidence="2 8" id="KW-0645">Protease</keyword>
<protein>
    <recommendedName>
        <fullName evidence="8">Abasic site processing protein</fullName>
        <ecNumber evidence="8">3.4.-.-</ecNumber>
    </recommendedName>
</protein>
<feature type="region of interest" description="Disordered" evidence="9">
    <location>
        <begin position="52"/>
        <end position="80"/>
    </location>
</feature>
<evidence type="ECO:0000256" key="3">
    <source>
        <dbReference type="ARBA" id="ARBA00022763"/>
    </source>
</evidence>
<dbReference type="Gene3D" id="3.90.1680.10">
    <property type="entry name" value="SOS response associated peptidase-like"/>
    <property type="match status" value="1"/>
</dbReference>
<reference evidence="10" key="1">
    <citation type="journal article" date="2021" name="PeerJ">
        <title>Extensive microbial diversity within the chicken gut microbiome revealed by metagenomics and culture.</title>
        <authorList>
            <person name="Gilroy R."/>
            <person name="Ravi A."/>
            <person name="Getino M."/>
            <person name="Pursley I."/>
            <person name="Horton D.L."/>
            <person name="Alikhan N.F."/>
            <person name="Baker D."/>
            <person name="Gharbi K."/>
            <person name="Hall N."/>
            <person name="Watson M."/>
            <person name="Adriaenssens E.M."/>
            <person name="Foster-Nyarko E."/>
            <person name="Jarju S."/>
            <person name="Secka A."/>
            <person name="Antonio M."/>
            <person name="Oren A."/>
            <person name="Chaudhuri R.R."/>
            <person name="La Ragione R."/>
            <person name="Hildebrand F."/>
            <person name="Pallen M.J."/>
        </authorList>
    </citation>
    <scope>NUCLEOTIDE SEQUENCE</scope>
    <source>
        <strain evidence="10">ChiGjej4B4-7305</strain>
    </source>
</reference>
<dbReference type="GO" id="GO:0106300">
    <property type="term" value="P:protein-DNA covalent cross-linking repair"/>
    <property type="evidence" value="ECO:0007669"/>
    <property type="project" value="InterPro"/>
</dbReference>
<organism evidence="10 11">
    <name type="scientific">Candidatus Ruania gallistercoris</name>
    <dbReference type="NCBI Taxonomy" id="2838746"/>
    <lineage>
        <taxon>Bacteria</taxon>
        <taxon>Bacillati</taxon>
        <taxon>Actinomycetota</taxon>
        <taxon>Actinomycetes</taxon>
        <taxon>Micrococcales</taxon>
        <taxon>Ruaniaceae</taxon>
        <taxon>Ruania</taxon>
    </lineage>
</organism>
<dbReference type="InterPro" id="IPR036590">
    <property type="entry name" value="SRAP-like"/>
</dbReference>
<comment type="caution">
    <text evidence="10">The sequence shown here is derived from an EMBL/GenBank/DDBJ whole genome shotgun (WGS) entry which is preliminary data.</text>
</comment>
<dbReference type="GO" id="GO:0008233">
    <property type="term" value="F:peptidase activity"/>
    <property type="evidence" value="ECO:0007669"/>
    <property type="project" value="UniProtKB-KW"/>
</dbReference>
<dbReference type="EC" id="3.4.-.-" evidence="8"/>
<proteinExistence type="inferred from homology"/>
<dbReference type="PANTHER" id="PTHR13604">
    <property type="entry name" value="DC12-RELATED"/>
    <property type="match status" value="1"/>
</dbReference>